<dbReference type="RefSeq" id="WP_194107758.1">
    <property type="nucleotide sequence ID" value="NZ_JADFFM010000002.1"/>
</dbReference>
<reference evidence="2 3" key="1">
    <citation type="submission" date="2020-10" db="EMBL/GenBank/DDBJ databases">
        <title>Mucilaginibacter mali sp. nov., isolated from rhizosphere soil of apple orchard.</title>
        <authorList>
            <person name="Lee J.-S."/>
            <person name="Kim H.S."/>
            <person name="Kim J.-S."/>
        </authorList>
    </citation>
    <scope>NUCLEOTIDE SEQUENCE [LARGE SCALE GENOMIC DNA]</scope>
    <source>
        <strain evidence="2 3">KCTC 23157</strain>
    </source>
</reference>
<dbReference type="EMBL" id="JADFFM010000002">
    <property type="protein sequence ID" value="MBE9668350.1"/>
    <property type="molecule type" value="Genomic_DNA"/>
</dbReference>
<evidence type="ECO:0000256" key="1">
    <source>
        <dbReference type="SAM" id="SignalP"/>
    </source>
</evidence>
<evidence type="ECO:0000313" key="3">
    <source>
        <dbReference type="Proteomes" id="UP000632774"/>
    </source>
</evidence>
<evidence type="ECO:0008006" key="4">
    <source>
        <dbReference type="Google" id="ProtNLM"/>
    </source>
</evidence>
<comment type="caution">
    <text evidence="2">The sequence shown here is derived from an EMBL/GenBank/DDBJ whole genome shotgun (WGS) entry which is preliminary data.</text>
</comment>
<accession>A0ABR9XMW2</accession>
<sequence length="138" mass="15709">MRKCIWLIAILLTACQHKAATITLSVNKAQGDVKVTGIAQEILYTLKADSVTNAMLQNLFPISAMPADTEMKNYQRPIRGEYQVSDNGITFKPDTPFVIGKTYFARYYIYSDEVNRLQLLQQKTMPGTPTYTELIFKY</sequence>
<feature type="signal peptide" evidence="1">
    <location>
        <begin position="1"/>
        <end position="19"/>
    </location>
</feature>
<dbReference type="PROSITE" id="PS51257">
    <property type="entry name" value="PROKAR_LIPOPROTEIN"/>
    <property type="match status" value="1"/>
</dbReference>
<protein>
    <recommendedName>
        <fullName evidence="4">Lipoprotein</fullName>
    </recommendedName>
</protein>
<proteinExistence type="predicted"/>
<name>A0ABR9XMW2_9SPHI</name>
<keyword evidence="1" id="KW-0732">Signal</keyword>
<dbReference type="Proteomes" id="UP000632774">
    <property type="component" value="Unassembled WGS sequence"/>
</dbReference>
<gene>
    <name evidence="2" type="ORF">IRJ18_18415</name>
</gene>
<organism evidence="2 3">
    <name type="scientific">Mucilaginibacter boryungensis</name>
    <dbReference type="NCBI Taxonomy" id="768480"/>
    <lineage>
        <taxon>Bacteria</taxon>
        <taxon>Pseudomonadati</taxon>
        <taxon>Bacteroidota</taxon>
        <taxon>Sphingobacteriia</taxon>
        <taxon>Sphingobacteriales</taxon>
        <taxon>Sphingobacteriaceae</taxon>
        <taxon>Mucilaginibacter</taxon>
    </lineage>
</organism>
<keyword evidence="3" id="KW-1185">Reference proteome</keyword>
<feature type="chain" id="PRO_5046030080" description="Lipoprotein" evidence="1">
    <location>
        <begin position="20"/>
        <end position="138"/>
    </location>
</feature>
<evidence type="ECO:0000313" key="2">
    <source>
        <dbReference type="EMBL" id="MBE9668350.1"/>
    </source>
</evidence>